<dbReference type="InterPro" id="IPR050832">
    <property type="entry name" value="Bact_Acetyltransf"/>
</dbReference>
<accession>A0A317W6H6</accession>
<evidence type="ECO:0000313" key="5">
    <source>
        <dbReference type="Proteomes" id="UP000246702"/>
    </source>
</evidence>
<comment type="caution">
    <text evidence="4">The sequence shown here is derived from an EMBL/GenBank/DDBJ whole genome shotgun (WGS) entry which is preliminary data.</text>
</comment>
<dbReference type="RefSeq" id="XP_025465767.1">
    <property type="nucleotide sequence ID" value="XM_025610111.1"/>
</dbReference>
<dbReference type="Gene3D" id="3.40.630.30">
    <property type="match status" value="1"/>
</dbReference>
<feature type="domain" description="N-acetyltransferase" evidence="3">
    <location>
        <begin position="5"/>
        <end position="172"/>
    </location>
</feature>
<name>A0A317W6H6_9EURO</name>
<dbReference type="Proteomes" id="UP000246702">
    <property type="component" value="Unassembled WGS sequence"/>
</dbReference>
<dbReference type="PANTHER" id="PTHR43877:SF5">
    <property type="entry name" value="BLL8307 PROTEIN"/>
    <property type="match status" value="1"/>
</dbReference>
<dbReference type="EMBL" id="MSFK01000020">
    <property type="protein sequence ID" value="PWY81699.1"/>
    <property type="molecule type" value="Genomic_DNA"/>
</dbReference>
<organism evidence="4 5">
    <name type="scientific">Aspergillus sclerotioniger CBS 115572</name>
    <dbReference type="NCBI Taxonomy" id="1450535"/>
    <lineage>
        <taxon>Eukaryota</taxon>
        <taxon>Fungi</taxon>
        <taxon>Dikarya</taxon>
        <taxon>Ascomycota</taxon>
        <taxon>Pezizomycotina</taxon>
        <taxon>Eurotiomycetes</taxon>
        <taxon>Eurotiomycetidae</taxon>
        <taxon>Eurotiales</taxon>
        <taxon>Aspergillaceae</taxon>
        <taxon>Aspergillus</taxon>
        <taxon>Aspergillus subgen. Circumdati</taxon>
    </lineage>
</organism>
<keyword evidence="5" id="KW-1185">Reference proteome</keyword>
<dbReference type="PROSITE" id="PS51186">
    <property type="entry name" value="GNAT"/>
    <property type="match status" value="1"/>
</dbReference>
<dbReference type="InterPro" id="IPR016181">
    <property type="entry name" value="Acyl_CoA_acyltransferase"/>
</dbReference>
<gene>
    <name evidence="4" type="ORF">BO94DRAFT_520476</name>
</gene>
<proteinExistence type="predicted"/>
<reference evidence="4 5" key="1">
    <citation type="submission" date="2016-12" db="EMBL/GenBank/DDBJ databases">
        <title>The genomes of Aspergillus section Nigri reveals drivers in fungal speciation.</title>
        <authorList>
            <consortium name="DOE Joint Genome Institute"/>
            <person name="Vesth T.C."/>
            <person name="Nybo J."/>
            <person name="Theobald S."/>
            <person name="Brandl J."/>
            <person name="Frisvad J.C."/>
            <person name="Nielsen K.F."/>
            <person name="Lyhne E.K."/>
            <person name="Kogle M.E."/>
            <person name="Kuo A."/>
            <person name="Riley R."/>
            <person name="Clum A."/>
            <person name="Nolan M."/>
            <person name="Lipzen A."/>
            <person name="Salamov A."/>
            <person name="Henrissat B."/>
            <person name="Wiebenga A."/>
            <person name="De Vries R.P."/>
            <person name="Grigoriev I.V."/>
            <person name="Mortensen U.H."/>
            <person name="Andersen M.R."/>
            <person name="Baker S.E."/>
        </authorList>
    </citation>
    <scope>NUCLEOTIDE SEQUENCE [LARGE SCALE GENOMIC DNA]</scope>
    <source>
        <strain evidence="4 5">CBS 115572</strain>
    </source>
</reference>
<dbReference type="GeneID" id="37112254"/>
<dbReference type="AlphaFoldDB" id="A0A317W6H6"/>
<dbReference type="OrthoDB" id="41532at2759"/>
<dbReference type="InterPro" id="IPR000182">
    <property type="entry name" value="GNAT_dom"/>
</dbReference>
<sequence>MQILIQPDPLTHPSTISLLTLHHTSLQSKPLPSTSSSNRTNPPSCYVLPLTTLQTDPTITVFTAWNPTTNELLGCGALKELSPTEAELKSMRTVTAHLRKGVARAIAEHILDVAKQRGYKWVGLGTGGDESFEGARRLYHSLGFRACEPFGEYVEWAGGWVGGGGLWGWSCEIDFGDLSGGG</sequence>
<keyword evidence="2" id="KW-0012">Acyltransferase</keyword>
<evidence type="ECO:0000256" key="2">
    <source>
        <dbReference type="ARBA" id="ARBA00023315"/>
    </source>
</evidence>
<dbReference type="GO" id="GO:0016747">
    <property type="term" value="F:acyltransferase activity, transferring groups other than amino-acyl groups"/>
    <property type="evidence" value="ECO:0007669"/>
    <property type="project" value="InterPro"/>
</dbReference>
<dbReference type="PANTHER" id="PTHR43877">
    <property type="entry name" value="AMINOALKYLPHOSPHONATE N-ACETYLTRANSFERASE-RELATED-RELATED"/>
    <property type="match status" value="1"/>
</dbReference>
<protein>
    <recommendedName>
        <fullName evidence="3">N-acetyltransferase domain-containing protein</fullName>
    </recommendedName>
</protein>
<keyword evidence="1" id="KW-0808">Transferase</keyword>
<evidence type="ECO:0000256" key="1">
    <source>
        <dbReference type="ARBA" id="ARBA00022679"/>
    </source>
</evidence>
<evidence type="ECO:0000313" key="4">
    <source>
        <dbReference type="EMBL" id="PWY81699.1"/>
    </source>
</evidence>
<dbReference type="SUPFAM" id="SSF55729">
    <property type="entry name" value="Acyl-CoA N-acyltransferases (Nat)"/>
    <property type="match status" value="1"/>
</dbReference>
<dbReference type="Pfam" id="PF00583">
    <property type="entry name" value="Acetyltransf_1"/>
    <property type="match status" value="1"/>
</dbReference>
<evidence type="ECO:0000259" key="3">
    <source>
        <dbReference type="PROSITE" id="PS51186"/>
    </source>
</evidence>